<proteinExistence type="predicted"/>
<dbReference type="AlphaFoldDB" id="A0A7R9MT16"/>
<dbReference type="SMART" id="SM00360">
    <property type="entry name" value="RRM"/>
    <property type="match status" value="1"/>
</dbReference>
<keyword evidence="1 2" id="KW-0694">RNA-binding</keyword>
<dbReference type="InterPro" id="IPR012677">
    <property type="entry name" value="Nucleotide-bd_a/b_plait_sf"/>
</dbReference>
<dbReference type="GO" id="GO:0005634">
    <property type="term" value="C:nucleus"/>
    <property type="evidence" value="ECO:0007669"/>
    <property type="project" value="TreeGrafter"/>
</dbReference>
<reference evidence="4" key="1">
    <citation type="submission" date="2020-11" db="EMBL/GenBank/DDBJ databases">
        <authorList>
            <person name="Tran Van P."/>
        </authorList>
    </citation>
    <scope>NUCLEOTIDE SEQUENCE</scope>
</reference>
<organism evidence="4">
    <name type="scientific">Oppiella nova</name>
    <dbReference type="NCBI Taxonomy" id="334625"/>
    <lineage>
        <taxon>Eukaryota</taxon>
        <taxon>Metazoa</taxon>
        <taxon>Ecdysozoa</taxon>
        <taxon>Arthropoda</taxon>
        <taxon>Chelicerata</taxon>
        <taxon>Arachnida</taxon>
        <taxon>Acari</taxon>
        <taxon>Acariformes</taxon>
        <taxon>Sarcoptiformes</taxon>
        <taxon>Oribatida</taxon>
        <taxon>Brachypylina</taxon>
        <taxon>Oppioidea</taxon>
        <taxon>Oppiidae</taxon>
        <taxon>Oppiella</taxon>
    </lineage>
</organism>
<feature type="non-terminal residue" evidence="4">
    <location>
        <position position="1"/>
    </location>
</feature>
<accession>A0A7R9MT16</accession>
<evidence type="ECO:0000256" key="2">
    <source>
        <dbReference type="PROSITE-ProRule" id="PRU00176"/>
    </source>
</evidence>
<dbReference type="Pfam" id="PF00076">
    <property type="entry name" value="RRM_1"/>
    <property type="match status" value="1"/>
</dbReference>
<evidence type="ECO:0000259" key="3">
    <source>
        <dbReference type="PROSITE" id="PS50102"/>
    </source>
</evidence>
<dbReference type="Gene3D" id="3.30.70.330">
    <property type="match status" value="1"/>
</dbReference>
<sequence length="218" mass="24548">MITRKPIGGNRFGNKTGRRLAITATGVTTGRQRQPQRLQTQKRVSLDNDQRMPIVSVNLSQIRDNSRLKLTPKPFVKDVIREKHKRIRNEAKRQRQTIVSSTQPIIIPQMVQMLPQTSTAAYGMPSSSAVTPKPYLTDDSKSTVLVSNLNPTITLDDMKELFGEIGQLVRITRVNNSMVFIVFEDPINAKTACQTYHNRLLDGLPMSCNILSNSVNEF</sequence>
<dbReference type="Proteomes" id="UP000728032">
    <property type="component" value="Unassembled WGS sequence"/>
</dbReference>
<feature type="domain" description="RRM" evidence="3">
    <location>
        <begin position="142"/>
        <end position="213"/>
    </location>
</feature>
<dbReference type="InterPro" id="IPR035979">
    <property type="entry name" value="RBD_domain_sf"/>
</dbReference>
<protein>
    <recommendedName>
        <fullName evidence="3">RRM domain-containing protein</fullName>
    </recommendedName>
</protein>
<dbReference type="PANTHER" id="PTHR19965">
    <property type="entry name" value="RNA AND EXPORT FACTOR BINDING PROTEIN"/>
    <property type="match status" value="1"/>
</dbReference>
<evidence type="ECO:0000313" key="5">
    <source>
        <dbReference type="Proteomes" id="UP000728032"/>
    </source>
</evidence>
<dbReference type="EMBL" id="OC955711">
    <property type="protein sequence ID" value="CAD7664773.1"/>
    <property type="molecule type" value="Genomic_DNA"/>
</dbReference>
<dbReference type="EMBL" id="CAJPVJ010040886">
    <property type="protein sequence ID" value="CAG2181910.1"/>
    <property type="molecule type" value="Genomic_DNA"/>
</dbReference>
<dbReference type="SUPFAM" id="SSF54928">
    <property type="entry name" value="RNA-binding domain, RBD"/>
    <property type="match status" value="1"/>
</dbReference>
<keyword evidence="5" id="KW-1185">Reference proteome</keyword>
<gene>
    <name evidence="4" type="ORF">ONB1V03_LOCUS21331</name>
</gene>
<dbReference type="GO" id="GO:0006406">
    <property type="term" value="P:mRNA export from nucleus"/>
    <property type="evidence" value="ECO:0007669"/>
    <property type="project" value="TreeGrafter"/>
</dbReference>
<dbReference type="InterPro" id="IPR000504">
    <property type="entry name" value="RRM_dom"/>
</dbReference>
<dbReference type="OrthoDB" id="6495314at2759"/>
<dbReference type="PANTHER" id="PTHR19965:SF35">
    <property type="entry name" value="RNA ANNEALING PROTEIN YRA1"/>
    <property type="match status" value="1"/>
</dbReference>
<evidence type="ECO:0000313" key="4">
    <source>
        <dbReference type="EMBL" id="CAD7664773.1"/>
    </source>
</evidence>
<dbReference type="PROSITE" id="PS50102">
    <property type="entry name" value="RRM"/>
    <property type="match status" value="1"/>
</dbReference>
<name>A0A7R9MT16_9ACAR</name>
<dbReference type="InterPro" id="IPR051229">
    <property type="entry name" value="ALYREF_mRNA_export"/>
</dbReference>
<evidence type="ECO:0000256" key="1">
    <source>
        <dbReference type="ARBA" id="ARBA00022884"/>
    </source>
</evidence>
<dbReference type="GO" id="GO:0003729">
    <property type="term" value="F:mRNA binding"/>
    <property type="evidence" value="ECO:0007669"/>
    <property type="project" value="TreeGrafter"/>
</dbReference>